<organism evidence="1 2">
    <name type="scientific">Aldrovandia affinis</name>
    <dbReference type="NCBI Taxonomy" id="143900"/>
    <lineage>
        <taxon>Eukaryota</taxon>
        <taxon>Metazoa</taxon>
        <taxon>Chordata</taxon>
        <taxon>Craniata</taxon>
        <taxon>Vertebrata</taxon>
        <taxon>Euteleostomi</taxon>
        <taxon>Actinopterygii</taxon>
        <taxon>Neopterygii</taxon>
        <taxon>Teleostei</taxon>
        <taxon>Notacanthiformes</taxon>
        <taxon>Halosauridae</taxon>
        <taxon>Aldrovandia</taxon>
    </lineage>
</organism>
<dbReference type="Proteomes" id="UP001221898">
    <property type="component" value="Unassembled WGS sequence"/>
</dbReference>
<protein>
    <submittedName>
        <fullName evidence="1">Uncharacterized protein</fullName>
    </submittedName>
</protein>
<reference evidence="1" key="1">
    <citation type="journal article" date="2023" name="Science">
        <title>Genome structures resolve the early diversification of teleost fishes.</title>
        <authorList>
            <person name="Parey E."/>
            <person name="Louis A."/>
            <person name="Montfort J."/>
            <person name="Bouchez O."/>
            <person name="Roques C."/>
            <person name="Iampietro C."/>
            <person name="Lluch J."/>
            <person name="Castinel A."/>
            <person name="Donnadieu C."/>
            <person name="Desvignes T."/>
            <person name="Floi Bucao C."/>
            <person name="Jouanno E."/>
            <person name="Wen M."/>
            <person name="Mejri S."/>
            <person name="Dirks R."/>
            <person name="Jansen H."/>
            <person name="Henkel C."/>
            <person name="Chen W.J."/>
            <person name="Zahm M."/>
            <person name="Cabau C."/>
            <person name="Klopp C."/>
            <person name="Thompson A.W."/>
            <person name="Robinson-Rechavi M."/>
            <person name="Braasch I."/>
            <person name="Lecointre G."/>
            <person name="Bobe J."/>
            <person name="Postlethwait J.H."/>
            <person name="Berthelot C."/>
            <person name="Roest Crollius H."/>
            <person name="Guiguen Y."/>
        </authorList>
    </citation>
    <scope>NUCLEOTIDE SEQUENCE</scope>
    <source>
        <strain evidence="1">NC1722</strain>
    </source>
</reference>
<gene>
    <name evidence="1" type="ORF">AAFF_G00166590</name>
</gene>
<dbReference type="AlphaFoldDB" id="A0AAD7RMC9"/>
<name>A0AAD7RMC9_9TELE</name>
<evidence type="ECO:0000313" key="1">
    <source>
        <dbReference type="EMBL" id="KAJ8386710.1"/>
    </source>
</evidence>
<proteinExistence type="predicted"/>
<sequence length="79" mass="8375">MGVGGGAQNPAYRDLIGGLIVPKCHSHGSEMLGPIHCSKPYNESVIVSPPPCRHSSPDSEKEGSWVVKGSLHQTLDLKV</sequence>
<dbReference type="EMBL" id="JAINUG010000223">
    <property type="protein sequence ID" value="KAJ8386710.1"/>
    <property type="molecule type" value="Genomic_DNA"/>
</dbReference>
<accession>A0AAD7RMC9</accession>
<comment type="caution">
    <text evidence="1">The sequence shown here is derived from an EMBL/GenBank/DDBJ whole genome shotgun (WGS) entry which is preliminary data.</text>
</comment>
<evidence type="ECO:0000313" key="2">
    <source>
        <dbReference type="Proteomes" id="UP001221898"/>
    </source>
</evidence>
<keyword evidence="2" id="KW-1185">Reference proteome</keyword>